<dbReference type="Proteomes" id="UP000000305">
    <property type="component" value="Unassembled WGS sequence"/>
</dbReference>
<gene>
    <name evidence="1" type="ORF">DAPPUDRAFT_238829</name>
</gene>
<sequence>MFTHLRQRAEYFVSFAVDCQFTSGSVMLFARGTLNVAIGPLLAERAIDTPP</sequence>
<dbReference type="KEGG" id="dpx:DAPPUDRAFT_238829"/>
<evidence type="ECO:0000313" key="2">
    <source>
        <dbReference type="Proteomes" id="UP000000305"/>
    </source>
</evidence>
<name>E9G7I4_DAPPU</name>
<keyword evidence="2" id="KW-1185">Reference proteome</keyword>
<dbReference type="HOGENOM" id="CLU_3108476_0_0_1"/>
<dbReference type="AlphaFoldDB" id="E9G7I4"/>
<dbReference type="InParanoid" id="E9G7I4"/>
<proteinExistence type="predicted"/>
<evidence type="ECO:0000313" key="1">
    <source>
        <dbReference type="EMBL" id="EFX84636.1"/>
    </source>
</evidence>
<protein>
    <submittedName>
        <fullName evidence="1">Uncharacterized protein</fullName>
    </submittedName>
</protein>
<organism evidence="1 2">
    <name type="scientific">Daphnia pulex</name>
    <name type="common">Water flea</name>
    <dbReference type="NCBI Taxonomy" id="6669"/>
    <lineage>
        <taxon>Eukaryota</taxon>
        <taxon>Metazoa</taxon>
        <taxon>Ecdysozoa</taxon>
        <taxon>Arthropoda</taxon>
        <taxon>Crustacea</taxon>
        <taxon>Branchiopoda</taxon>
        <taxon>Diplostraca</taxon>
        <taxon>Cladocera</taxon>
        <taxon>Anomopoda</taxon>
        <taxon>Daphniidae</taxon>
        <taxon>Daphnia</taxon>
    </lineage>
</organism>
<accession>E9G7I4</accession>
<dbReference type="EMBL" id="GL732534">
    <property type="protein sequence ID" value="EFX84636.1"/>
    <property type="molecule type" value="Genomic_DNA"/>
</dbReference>
<reference evidence="1 2" key="1">
    <citation type="journal article" date="2011" name="Science">
        <title>The ecoresponsive genome of Daphnia pulex.</title>
        <authorList>
            <person name="Colbourne J.K."/>
            <person name="Pfrender M.E."/>
            <person name="Gilbert D."/>
            <person name="Thomas W.K."/>
            <person name="Tucker A."/>
            <person name="Oakley T.H."/>
            <person name="Tokishita S."/>
            <person name="Aerts A."/>
            <person name="Arnold G.J."/>
            <person name="Basu M.K."/>
            <person name="Bauer D.J."/>
            <person name="Caceres C.E."/>
            <person name="Carmel L."/>
            <person name="Casola C."/>
            <person name="Choi J.H."/>
            <person name="Detter J.C."/>
            <person name="Dong Q."/>
            <person name="Dusheyko S."/>
            <person name="Eads B.D."/>
            <person name="Frohlich T."/>
            <person name="Geiler-Samerotte K.A."/>
            <person name="Gerlach D."/>
            <person name="Hatcher P."/>
            <person name="Jogdeo S."/>
            <person name="Krijgsveld J."/>
            <person name="Kriventseva E.V."/>
            <person name="Kultz D."/>
            <person name="Laforsch C."/>
            <person name="Lindquist E."/>
            <person name="Lopez J."/>
            <person name="Manak J.R."/>
            <person name="Muller J."/>
            <person name="Pangilinan J."/>
            <person name="Patwardhan R.P."/>
            <person name="Pitluck S."/>
            <person name="Pritham E.J."/>
            <person name="Rechtsteiner A."/>
            <person name="Rho M."/>
            <person name="Rogozin I.B."/>
            <person name="Sakarya O."/>
            <person name="Salamov A."/>
            <person name="Schaack S."/>
            <person name="Shapiro H."/>
            <person name="Shiga Y."/>
            <person name="Skalitzky C."/>
            <person name="Smith Z."/>
            <person name="Souvorov A."/>
            <person name="Sung W."/>
            <person name="Tang Z."/>
            <person name="Tsuchiya D."/>
            <person name="Tu H."/>
            <person name="Vos H."/>
            <person name="Wang M."/>
            <person name="Wolf Y.I."/>
            <person name="Yamagata H."/>
            <person name="Yamada T."/>
            <person name="Ye Y."/>
            <person name="Shaw J.R."/>
            <person name="Andrews J."/>
            <person name="Crease T.J."/>
            <person name="Tang H."/>
            <person name="Lucas S.M."/>
            <person name="Robertson H.M."/>
            <person name="Bork P."/>
            <person name="Koonin E.V."/>
            <person name="Zdobnov E.M."/>
            <person name="Grigoriev I.V."/>
            <person name="Lynch M."/>
            <person name="Boore J.L."/>
        </authorList>
    </citation>
    <scope>NUCLEOTIDE SEQUENCE [LARGE SCALE GENOMIC DNA]</scope>
</reference>